<dbReference type="PANTHER" id="PTHR30620">
    <property type="entry name" value="PERIPLASMIC BETA-GLUCOSIDASE-RELATED"/>
    <property type="match status" value="1"/>
</dbReference>
<reference evidence="2 3" key="1">
    <citation type="journal article" date="2022" name="Nat. Plants">
        <title>Genomes of leafy and leafless Platanthera orchids illuminate the evolution of mycoheterotrophy.</title>
        <authorList>
            <person name="Li M.H."/>
            <person name="Liu K.W."/>
            <person name="Li Z."/>
            <person name="Lu H.C."/>
            <person name="Ye Q.L."/>
            <person name="Zhang D."/>
            <person name="Wang J.Y."/>
            <person name="Li Y.F."/>
            <person name="Zhong Z.M."/>
            <person name="Liu X."/>
            <person name="Yu X."/>
            <person name="Liu D.K."/>
            <person name="Tu X.D."/>
            <person name="Liu B."/>
            <person name="Hao Y."/>
            <person name="Liao X.Y."/>
            <person name="Jiang Y.T."/>
            <person name="Sun W.H."/>
            <person name="Chen J."/>
            <person name="Chen Y.Q."/>
            <person name="Ai Y."/>
            <person name="Zhai J.W."/>
            <person name="Wu S.S."/>
            <person name="Zhou Z."/>
            <person name="Hsiao Y.Y."/>
            <person name="Wu W.L."/>
            <person name="Chen Y.Y."/>
            <person name="Lin Y.F."/>
            <person name="Hsu J.L."/>
            <person name="Li C.Y."/>
            <person name="Wang Z.W."/>
            <person name="Zhao X."/>
            <person name="Zhong W.Y."/>
            <person name="Ma X.K."/>
            <person name="Ma L."/>
            <person name="Huang J."/>
            <person name="Chen G.Z."/>
            <person name="Huang M.Z."/>
            <person name="Huang L."/>
            <person name="Peng D.H."/>
            <person name="Luo Y.B."/>
            <person name="Zou S.Q."/>
            <person name="Chen S.P."/>
            <person name="Lan S."/>
            <person name="Tsai W.C."/>
            <person name="Van de Peer Y."/>
            <person name="Liu Z.J."/>
        </authorList>
    </citation>
    <scope>NUCLEOTIDE SEQUENCE [LARGE SCALE GENOMIC DNA]</scope>
    <source>
        <strain evidence="2">Lor288</strain>
    </source>
</reference>
<keyword evidence="1" id="KW-0378">Hydrolase</keyword>
<evidence type="ECO:0000256" key="1">
    <source>
        <dbReference type="ARBA" id="ARBA00022801"/>
    </source>
</evidence>
<proteinExistence type="predicted"/>
<dbReference type="InterPro" id="IPR036881">
    <property type="entry name" value="Glyco_hydro_3_C_sf"/>
</dbReference>
<gene>
    <name evidence="2" type="ORF">KSP40_PGU004381</name>
</gene>
<protein>
    <submittedName>
        <fullName evidence="2">Uncharacterized protein</fullName>
    </submittedName>
</protein>
<comment type="caution">
    <text evidence="2">The sequence shown here is derived from an EMBL/GenBank/DDBJ whole genome shotgun (WGS) entry which is preliminary data.</text>
</comment>
<dbReference type="EMBL" id="JBBWWR010000001">
    <property type="protein sequence ID" value="KAK8971210.1"/>
    <property type="molecule type" value="Genomic_DNA"/>
</dbReference>
<dbReference type="PANTHER" id="PTHR30620:SF83">
    <property type="entry name" value="GLYCOSYL HYDROLASE FAMILY 3 N TERMINAL DOMAIN CONTAINING PROTEIN, EXPRESSED"/>
    <property type="match status" value="1"/>
</dbReference>
<organism evidence="2 3">
    <name type="scientific">Platanthera guangdongensis</name>
    <dbReference type="NCBI Taxonomy" id="2320717"/>
    <lineage>
        <taxon>Eukaryota</taxon>
        <taxon>Viridiplantae</taxon>
        <taxon>Streptophyta</taxon>
        <taxon>Embryophyta</taxon>
        <taxon>Tracheophyta</taxon>
        <taxon>Spermatophyta</taxon>
        <taxon>Magnoliopsida</taxon>
        <taxon>Liliopsida</taxon>
        <taxon>Asparagales</taxon>
        <taxon>Orchidaceae</taxon>
        <taxon>Orchidoideae</taxon>
        <taxon>Orchideae</taxon>
        <taxon>Orchidinae</taxon>
        <taxon>Platanthera</taxon>
    </lineage>
</organism>
<evidence type="ECO:0000313" key="2">
    <source>
        <dbReference type="EMBL" id="KAK8971210.1"/>
    </source>
</evidence>
<dbReference type="InterPro" id="IPR051915">
    <property type="entry name" value="Cellulose_Degrad_GH3"/>
</dbReference>
<sequence>MPPTCKNLVVRTHANNLVYQCGGWTIEWKGASGRITAGTTILDVIKSTVVDPATNVVFSENPNSNFVNQGDFSYVIVVFKETLYAEMHGNRINRTIQNLVQAPFRVSAKLLSVW</sequence>
<dbReference type="SUPFAM" id="SSF52279">
    <property type="entry name" value="Beta-D-glucan exohydrolase, C-terminal domain"/>
    <property type="match status" value="1"/>
</dbReference>
<evidence type="ECO:0000313" key="3">
    <source>
        <dbReference type="Proteomes" id="UP001412067"/>
    </source>
</evidence>
<keyword evidence="3" id="KW-1185">Reference proteome</keyword>
<dbReference type="Proteomes" id="UP001412067">
    <property type="component" value="Unassembled WGS sequence"/>
</dbReference>
<accession>A0ABR2N505</accession>
<name>A0ABR2N505_9ASPA</name>
<dbReference type="Gene3D" id="3.40.50.1700">
    <property type="entry name" value="Glycoside hydrolase family 3 C-terminal domain"/>
    <property type="match status" value="1"/>
</dbReference>